<organism evidence="5 6">
    <name type="scientific">Psychrobacter saeujeotis</name>
    <dbReference type="NCBI Taxonomy" id="3143436"/>
    <lineage>
        <taxon>Bacteria</taxon>
        <taxon>Pseudomonadati</taxon>
        <taxon>Pseudomonadota</taxon>
        <taxon>Gammaproteobacteria</taxon>
        <taxon>Moraxellales</taxon>
        <taxon>Moraxellaceae</taxon>
        <taxon>Psychrobacter</taxon>
    </lineage>
</organism>
<comment type="caution">
    <text evidence="5">The sequence shown here is derived from an EMBL/GenBank/DDBJ whole genome shotgun (WGS) entry which is preliminary data.</text>
</comment>
<comment type="similarity">
    <text evidence="2 3">Belongs to the glutamine synthetase family.</text>
</comment>
<feature type="non-terminal residue" evidence="5">
    <location>
        <position position="1"/>
    </location>
</feature>
<evidence type="ECO:0000259" key="4">
    <source>
        <dbReference type="PROSITE" id="PS51987"/>
    </source>
</evidence>
<dbReference type="PANTHER" id="PTHR43785:SF12">
    <property type="entry name" value="TYPE-1 GLUTAMINE SYNTHETASE 2"/>
    <property type="match status" value="1"/>
</dbReference>
<gene>
    <name evidence="5" type="ORF">AAIR29_13785</name>
</gene>
<reference evidence="5 6" key="1">
    <citation type="submission" date="2024-05" db="EMBL/GenBank/DDBJ databases">
        <authorList>
            <person name="Kim H.-Y."/>
            <person name="Kim E."/>
            <person name="Cai Y."/>
            <person name="Yang S.-M."/>
            <person name="Lee W."/>
        </authorList>
    </citation>
    <scope>NUCLEOTIDE SEQUENCE [LARGE SCALE GENOMIC DNA]</scope>
    <source>
        <strain evidence="5 6">FBL11</strain>
    </source>
</reference>
<accession>A0ABU9XBB5</accession>
<evidence type="ECO:0000313" key="5">
    <source>
        <dbReference type="EMBL" id="MEN2752694.1"/>
    </source>
</evidence>
<protein>
    <submittedName>
        <fullName evidence="5">Glutamine synthetase</fullName>
    </submittedName>
</protein>
<evidence type="ECO:0000313" key="6">
    <source>
        <dbReference type="Proteomes" id="UP001461960"/>
    </source>
</evidence>
<keyword evidence="6" id="KW-1185">Reference proteome</keyword>
<dbReference type="SUPFAM" id="SSF55931">
    <property type="entry name" value="Glutamine synthetase/guanido kinase"/>
    <property type="match status" value="1"/>
</dbReference>
<evidence type="ECO:0000256" key="1">
    <source>
        <dbReference type="ARBA" id="ARBA00022598"/>
    </source>
</evidence>
<evidence type="ECO:0000256" key="3">
    <source>
        <dbReference type="RuleBase" id="RU000384"/>
    </source>
</evidence>
<name>A0ABU9XBB5_9GAMM</name>
<dbReference type="InterPro" id="IPR008146">
    <property type="entry name" value="Gln_synth_cat_dom"/>
</dbReference>
<evidence type="ECO:0000256" key="2">
    <source>
        <dbReference type="PROSITE-ProRule" id="PRU01331"/>
    </source>
</evidence>
<keyword evidence="1" id="KW-0436">Ligase</keyword>
<dbReference type="Gene3D" id="3.30.590.10">
    <property type="entry name" value="Glutamine synthetase/guanido kinase, catalytic domain"/>
    <property type="match status" value="1"/>
</dbReference>
<dbReference type="Pfam" id="PF00120">
    <property type="entry name" value="Gln-synt_C"/>
    <property type="match status" value="1"/>
</dbReference>
<sequence>FLDEILAQCKNLDIPVDAALAENGCGQFEIKLLPVEDPLKAADDGMLFTQVVKAVAARRKVTATFMAKAFGLQSRNG</sequence>
<dbReference type="EMBL" id="JBDGHN010000058">
    <property type="protein sequence ID" value="MEN2752694.1"/>
    <property type="molecule type" value="Genomic_DNA"/>
</dbReference>
<dbReference type="Proteomes" id="UP001461960">
    <property type="component" value="Unassembled WGS sequence"/>
</dbReference>
<feature type="domain" description="GS catalytic" evidence="4">
    <location>
        <begin position="1"/>
        <end position="77"/>
    </location>
</feature>
<dbReference type="PANTHER" id="PTHR43785">
    <property type="entry name" value="GAMMA-GLUTAMYLPUTRESCINE SYNTHETASE"/>
    <property type="match status" value="1"/>
</dbReference>
<proteinExistence type="inferred from homology"/>
<dbReference type="PROSITE" id="PS51987">
    <property type="entry name" value="GS_CATALYTIC"/>
    <property type="match status" value="1"/>
</dbReference>
<feature type="non-terminal residue" evidence="5">
    <location>
        <position position="77"/>
    </location>
</feature>
<dbReference type="InterPro" id="IPR014746">
    <property type="entry name" value="Gln_synth/guanido_kin_cat_dom"/>
</dbReference>